<evidence type="ECO:0000313" key="2">
    <source>
        <dbReference type="EMBL" id="GAA5048154.1"/>
    </source>
</evidence>
<gene>
    <name evidence="2" type="ORF">GCM10023208_05090</name>
</gene>
<comment type="caution">
    <text evidence="2">The sequence shown here is derived from an EMBL/GenBank/DDBJ whole genome shotgun (WGS) entry which is preliminary data.</text>
</comment>
<keyword evidence="1" id="KW-0812">Transmembrane</keyword>
<protein>
    <submittedName>
        <fullName evidence="2">Uncharacterized protein</fullName>
    </submittedName>
</protein>
<reference evidence="3" key="1">
    <citation type="journal article" date="2019" name="Int. J. Syst. Evol. Microbiol.">
        <title>The Global Catalogue of Microorganisms (GCM) 10K type strain sequencing project: providing services to taxonomists for standard genome sequencing and annotation.</title>
        <authorList>
            <consortium name="The Broad Institute Genomics Platform"/>
            <consortium name="The Broad Institute Genome Sequencing Center for Infectious Disease"/>
            <person name="Wu L."/>
            <person name="Ma J."/>
        </authorList>
    </citation>
    <scope>NUCLEOTIDE SEQUENCE [LARGE SCALE GENOMIC DNA]</scope>
    <source>
        <strain evidence="3">JCM 18014</strain>
    </source>
</reference>
<keyword evidence="1" id="KW-1133">Transmembrane helix</keyword>
<evidence type="ECO:0000313" key="3">
    <source>
        <dbReference type="Proteomes" id="UP001500518"/>
    </source>
</evidence>
<dbReference type="RefSeq" id="WP_346031569.1">
    <property type="nucleotide sequence ID" value="NZ_BAABHV010000005.1"/>
</dbReference>
<name>A0ABP9K2J4_9SPHN</name>
<proteinExistence type="predicted"/>
<accession>A0ABP9K2J4</accession>
<evidence type="ECO:0000256" key="1">
    <source>
        <dbReference type="SAM" id="Phobius"/>
    </source>
</evidence>
<keyword evidence="1" id="KW-0472">Membrane</keyword>
<organism evidence="2 3">
    <name type="scientific">Erythrobacter westpacificensis</name>
    <dbReference type="NCBI Taxonomy" id="1055231"/>
    <lineage>
        <taxon>Bacteria</taxon>
        <taxon>Pseudomonadati</taxon>
        <taxon>Pseudomonadota</taxon>
        <taxon>Alphaproteobacteria</taxon>
        <taxon>Sphingomonadales</taxon>
        <taxon>Erythrobacteraceae</taxon>
        <taxon>Erythrobacter/Porphyrobacter group</taxon>
        <taxon>Erythrobacter</taxon>
    </lineage>
</organism>
<keyword evidence="3" id="KW-1185">Reference proteome</keyword>
<dbReference type="EMBL" id="BAABHV010000005">
    <property type="protein sequence ID" value="GAA5048154.1"/>
    <property type="molecule type" value="Genomic_DNA"/>
</dbReference>
<dbReference type="Proteomes" id="UP001500518">
    <property type="component" value="Unassembled WGS sequence"/>
</dbReference>
<sequence>MLTWVGQNSGVISVTISFLMLIVWITYLQMLFLQYRASRRAYILVTRAAGKGIRSRCLITNMSPQPVYVTSLIGTLHVPGREIELALTDLRELPEEELQHDPRSRMGQGSLGTGDYLNIGHFDEIAQAMLDANNEDEVKVAEVNQLDLVVVALTASDKLPIGAARNFQFERNSRRGTKVQPLSIATKQITQRRARKAIMQKAEYHT</sequence>
<feature type="transmembrane region" description="Helical" evidence="1">
    <location>
        <begin position="12"/>
        <end position="33"/>
    </location>
</feature>